<evidence type="ECO:0000256" key="3">
    <source>
        <dbReference type="ARBA" id="ARBA00023015"/>
    </source>
</evidence>
<dbReference type="InterPro" id="IPR027417">
    <property type="entry name" value="P-loop_NTPase"/>
</dbReference>
<evidence type="ECO:0000259" key="5">
    <source>
        <dbReference type="PROSITE" id="PS50045"/>
    </source>
</evidence>
<dbReference type="Gene3D" id="3.30.450.40">
    <property type="match status" value="1"/>
</dbReference>
<feature type="domain" description="PAS" evidence="6">
    <location>
        <begin position="221"/>
        <end position="268"/>
    </location>
</feature>
<dbReference type="PANTHER" id="PTHR32071">
    <property type="entry name" value="TRANSCRIPTIONAL REGULATORY PROTEIN"/>
    <property type="match status" value="1"/>
</dbReference>
<dbReference type="GO" id="GO:0005524">
    <property type="term" value="F:ATP binding"/>
    <property type="evidence" value="ECO:0007669"/>
    <property type="project" value="UniProtKB-KW"/>
</dbReference>
<dbReference type="SUPFAM" id="SSF46689">
    <property type="entry name" value="Homeodomain-like"/>
    <property type="match status" value="1"/>
</dbReference>
<keyword evidence="4" id="KW-0804">Transcription</keyword>
<dbReference type="InterPro" id="IPR035965">
    <property type="entry name" value="PAS-like_dom_sf"/>
</dbReference>
<dbReference type="Gene3D" id="3.30.450.20">
    <property type="entry name" value="PAS domain"/>
    <property type="match status" value="1"/>
</dbReference>
<reference evidence="7" key="1">
    <citation type="submission" date="2020-10" db="EMBL/GenBank/DDBJ databases">
        <authorList>
            <person name="Gilroy R."/>
        </authorList>
    </citation>
    <scope>NUCLEOTIDE SEQUENCE</scope>
    <source>
        <strain evidence="7">ChiGjej3B3-7149</strain>
    </source>
</reference>
<dbReference type="Gene3D" id="1.10.10.60">
    <property type="entry name" value="Homeodomain-like"/>
    <property type="match status" value="1"/>
</dbReference>
<accession>A0A9D1IZF9</accession>
<dbReference type="PROSITE" id="PS00688">
    <property type="entry name" value="SIGMA54_INTERACT_3"/>
    <property type="match status" value="1"/>
</dbReference>
<name>A0A9D1IZF9_9FIRM</name>
<dbReference type="SUPFAM" id="SSF55785">
    <property type="entry name" value="PYP-like sensor domain (PAS domain)"/>
    <property type="match status" value="1"/>
</dbReference>
<dbReference type="Pfam" id="PF25601">
    <property type="entry name" value="AAA_lid_14"/>
    <property type="match status" value="1"/>
</dbReference>
<dbReference type="Pfam" id="PF02954">
    <property type="entry name" value="HTH_8"/>
    <property type="match status" value="1"/>
</dbReference>
<dbReference type="PROSITE" id="PS50112">
    <property type="entry name" value="PAS"/>
    <property type="match status" value="1"/>
</dbReference>
<dbReference type="PRINTS" id="PR01590">
    <property type="entry name" value="HTHFIS"/>
</dbReference>
<dbReference type="Proteomes" id="UP000824238">
    <property type="component" value="Unassembled WGS sequence"/>
</dbReference>
<comment type="caution">
    <text evidence="7">The sequence shown here is derived from an EMBL/GenBank/DDBJ whole genome shotgun (WGS) entry which is preliminary data.</text>
</comment>
<dbReference type="InterPro" id="IPR058031">
    <property type="entry name" value="AAA_lid_NorR"/>
</dbReference>
<evidence type="ECO:0000256" key="4">
    <source>
        <dbReference type="ARBA" id="ARBA00023163"/>
    </source>
</evidence>
<keyword evidence="3" id="KW-0805">Transcription regulation</keyword>
<dbReference type="SMART" id="SM00382">
    <property type="entry name" value="AAA"/>
    <property type="match status" value="1"/>
</dbReference>
<proteinExistence type="predicted"/>
<evidence type="ECO:0000313" key="7">
    <source>
        <dbReference type="EMBL" id="HIR55357.1"/>
    </source>
</evidence>
<organism evidence="7 8">
    <name type="scientific">Candidatus Scatomorpha intestinigallinarum</name>
    <dbReference type="NCBI Taxonomy" id="2840923"/>
    <lineage>
        <taxon>Bacteria</taxon>
        <taxon>Bacillati</taxon>
        <taxon>Bacillota</taxon>
        <taxon>Clostridia</taxon>
        <taxon>Eubacteriales</taxon>
        <taxon>Candidatus Scatomorpha</taxon>
    </lineage>
</organism>
<dbReference type="Pfam" id="PF00158">
    <property type="entry name" value="Sigma54_activat"/>
    <property type="match status" value="1"/>
</dbReference>
<dbReference type="InterPro" id="IPR029016">
    <property type="entry name" value="GAF-like_dom_sf"/>
</dbReference>
<evidence type="ECO:0000313" key="8">
    <source>
        <dbReference type="Proteomes" id="UP000824238"/>
    </source>
</evidence>
<dbReference type="Gene3D" id="3.40.50.300">
    <property type="entry name" value="P-loop containing nucleotide triphosphate hydrolases"/>
    <property type="match status" value="1"/>
</dbReference>
<dbReference type="PANTHER" id="PTHR32071:SF57">
    <property type="entry name" value="C4-DICARBOXYLATE TRANSPORT TRANSCRIPTIONAL REGULATORY PROTEIN DCTD"/>
    <property type="match status" value="1"/>
</dbReference>
<dbReference type="Gene3D" id="1.10.8.60">
    <property type="match status" value="1"/>
</dbReference>
<dbReference type="GO" id="GO:0043565">
    <property type="term" value="F:sequence-specific DNA binding"/>
    <property type="evidence" value="ECO:0007669"/>
    <property type="project" value="InterPro"/>
</dbReference>
<evidence type="ECO:0000259" key="6">
    <source>
        <dbReference type="PROSITE" id="PS50112"/>
    </source>
</evidence>
<evidence type="ECO:0000256" key="2">
    <source>
        <dbReference type="ARBA" id="ARBA00022840"/>
    </source>
</evidence>
<dbReference type="PROSITE" id="PS50045">
    <property type="entry name" value="SIGMA54_INTERACT_4"/>
    <property type="match status" value="1"/>
</dbReference>
<dbReference type="CDD" id="cd00009">
    <property type="entry name" value="AAA"/>
    <property type="match status" value="1"/>
</dbReference>
<dbReference type="PROSITE" id="PS00675">
    <property type="entry name" value="SIGMA54_INTERACT_1"/>
    <property type="match status" value="1"/>
</dbReference>
<dbReference type="GO" id="GO:0006355">
    <property type="term" value="P:regulation of DNA-templated transcription"/>
    <property type="evidence" value="ECO:0007669"/>
    <property type="project" value="InterPro"/>
</dbReference>
<protein>
    <submittedName>
        <fullName evidence="7">Sigma 54-interacting transcriptional regulator</fullName>
    </submittedName>
</protein>
<dbReference type="AlphaFoldDB" id="A0A9D1IZF9"/>
<dbReference type="InterPro" id="IPR002078">
    <property type="entry name" value="Sigma_54_int"/>
</dbReference>
<keyword evidence="2" id="KW-0067">ATP-binding</keyword>
<sequence>MKNQTQNEQLRELKKEFLEGTLGVCEPKFRKVVEGWERSRSAGVDPDCMKLTDEQRDLRVFDRIDDISKCHLAYFKDYYESRNTALDKLGGAIFYLDAQLVAFHKSGNEELLRTLKRRGIRIGTKFSVENVGVFAGNTAISRPFVTCYSSGEANYSRLFTDLVCIARYGETSAANGFHAVNLIFIPLEKCNRNAFNSANFVLEAGDFTYKNRILYPHMERRFSLLEQSVQYTADIILLVDDSGDVTFVNSRFENEFGIPVTSIVGKSLRSKLPGLSFVLKALTSGKEIAAGNVQLSFGEEHSRFYYVECLPIREEQNIIGLKVVIKTAEQIRRYSAAAQRHNAVYNFQDIIAESSVMRRVKAAARAAACSPANVLITGESGTGKELFAQAIHNASPRFSGPFIPINCGGFTRDNAGSLLFGTPEKAGKLELADGGTLFLDDISEMSPEMQSFLLRFLDDGLITPANREESIHVDVRIIATAGSELINRVNSGSFRMDLYYRLNVLRLGLPPLRERLDDLEKLSNYFVSILSARYGKNVYSVTPETLELFRGYAWPGNLRELRNIIERSLVNARSGSPLSVSGPLGDSELGVPLTAARGERALDLRSAEEERLVETLIRFNGNKAKAARHLGISRGTVYKRLRELESRDTAS</sequence>
<dbReference type="InterPro" id="IPR009057">
    <property type="entry name" value="Homeodomain-like_sf"/>
</dbReference>
<dbReference type="InterPro" id="IPR025662">
    <property type="entry name" value="Sigma_54_int_dom_ATP-bd_1"/>
</dbReference>
<dbReference type="SUPFAM" id="SSF52540">
    <property type="entry name" value="P-loop containing nucleoside triphosphate hydrolases"/>
    <property type="match status" value="1"/>
</dbReference>
<dbReference type="InterPro" id="IPR003593">
    <property type="entry name" value="AAA+_ATPase"/>
</dbReference>
<feature type="domain" description="Sigma-54 factor interaction" evidence="5">
    <location>
        <begin position="350"/>
        <end position="570"/>
    </location>
</feature>
<reference evidence="7" key="2">
    <citation type="journal article" date="2021" name="PeerJ">
        <title>Extensive microbial diversity within the chicken gut microbiome revealed by metagenomics and culture.</title>
        <authorList>
            <person name="Gilroy R."/>
            <person name="Ravi A."/>
            <person name="Getino M."/>
            <person name="Pursley I."/>
            <person name="Horton D.L."/>
            <person name="Alikhan N.F."/>
            <person name="Baker D."/>
            <person name="Gharbi K."/>
            <person name="Hall N."/>
            <person name="Watson M."/>
            <person name="Adriaenssens E.M."/>
            <person name="Foster-Nyarko E."/>
            <person name="Jarju S."/>
            <person name="Secka A."/>
            <person name="Antonio M."/>
            <person name="Oren A."/>
            <person name="Chaudhuri R.R."/>
            <person name="La Ragione R."/>
            <person name="Hildebrand F."/>
            <person name="Pallen M.J."/>
        </authorList>
    </citation>
    <scope>NUCLEOTIDE SEQUENCE</scope>
    <source>
        <strain evidence="7">ChiGjej3B3-7149</strain>
    </source>
</reference>
<dbReference type="EMBL" id="DVHH01000172">
    <property type="protein sequence ID" value="HIR55357.1"/>
    <property type="molecule type" value="Genomic_DNA"/>
</dbReference>
<evidence type="ECO:0000256" key="1">
    <source>
        <dbReference type="ARBA" id="ARBA00022741"/>
    </source>
</evidence>
<keyword evidence="1" id="KW-0547">Nucleotide-binding</keyword>
<gene>
    <name evidence="7" type="ORF">IAD36_07190</name>
</gene>
<dbReference type="InterPro" id="IPR002197">
    <property type="entry name" value="HTH_Fis"/>
</dbReference>
<dbReference type="InterPro" id="IPR025944">
    <property type="entry name" value="Sigma_54_int_dom_CS"/>
</dbReference>
<dbReference type="InterPro" id="IPR000014">
    <property type="entry name" value="PAS"/>
</dbReference>